<evidence type="ECO:0000313" key="15">
    <source>
        <dbReference type="Proteomes" id="UP000030746"/>
    </source>
</evidence>
<feature type="non-terminal residue" evidence="14">
    <location>
        <position position="1"/>
    </location>
</feature>
<dbReference type="GO" id="GO:0005112">
    <property type="term" value="F:Notch binding"/>
    <property type="evidence" value="ECO:0007669"/>
    <property type="project" value="TreeGrafter"/>
</dbReference>
<dbReference type="PROSITE" id="PS00022">
    <property type="entry name" value="EGF_1"/>
    <property type="match status" value="5"/>
</dbReference>
<comment type="subcellular location">
    <subcellularLocation>
        <location evidence="1">Cytoplasm</location>
    </subcellularLocation>
    <subcellularLocation>
        <location evidence="2">Secreted</location>
    </subcellularLocation>
</comment>
<feature type="domain" description="EGF-like" evidence="13">
    <location>
        <begin position="210"/>
        <end position="246"/>
    </location>
</feature>
<dbReference type="CDD" id="cd00054">
    <property type="entry name" value="EGF_CA"/>
    <property type="match status" value="4"/>
</dbReference>
<feature type="disulfide bond" evidence="11">
    <location>
        <begin position="161"/>
        <end position="170"/>
    </location>
</feature>
<comment type="caution">
    <text evidence="11">Lacks conserved residue(s) required for the propagation of feature annotation.</text>
</comment>
<dbReference type="GeneID" id="20231066"/>
<protein>
    <recommendedName>
        <fullName evidence="13">EGF-like domain-containing protein</fullName>
    </recommendedName>
</protein>
<sequence>TNFHCSCCDMFKGEYCHTFDSCLSRPCQNGGQCEHKKNSLSDFNCNCRLGYHDSLCTERVSNLCSLDLCQNNGSCTGNQTHFQCECRPGFSGSHCEVDINECESNPCQHGVCVDRVGGFQCYCTPGYHGTKCNEMYNLCKTSPCQNEGVCIQEVDDYRCQCHPGHKGRHCTDKVDLCSPNPCFNHSKCSYDYNATCHCPPGFKGTRCEVNVNECESSPCLNGGTCKDFINGFKCSCHELHAGPNCEYTSKFVRKGNDLEGTNHSYHVENLYIVAGTLSGAILIVIIVLTTCYCRMHETYKHCGLKRLQYSRQKE</sequence>
<evidence type="ECO:0000256" key="6">
    <source>
        <dbReference type="ARBA" id="ARBA00022729"/>
    </source>
</evidence>
<evidence type="ECO:0000256" key="1">
    <source>
        <dbReference type="ARBA" id="ARBA00004496"/>
    </source>
</evidence>
<feature type="domain" description="EGF-like" evidence="13">
    <location>
        <begin position="98"/>
        <end position="133"/>
    </location>
</feature>
<evidence type="ECO:0000256" key="7">
    <source>
        <dbReference type="ARBA" id="ARBA00022737"/>
    </source>
</evidence>
<dbReference type="GO" id="GO:0007219">
    <property type="term" value="P:Notch signaling pathway"/>
    <property type="evidence" value="ECO:0007669"/>
    <property type="project" value="TreeGrafter"/>
</dbReference>
<evidence type="ECO:0000256" key="10">
    <source>
        <dbReference type="ARBA" id="ARBA00023180"/>
    </source>
</evidence>
<keyword evidence="7" id="KW-0677">Repeat</keyword>
<dbReference type="Pfam" id="PF12661">
    <property type="entry name" value="hEGF"/>
    <property type="match status" value="2"/>
</dbReference>
<dbReference type="RefSeq" id="XP_009050376.1">
    <property type="nucleotide sequence ID" value="XM_009052128.1"/>
</dbReference>
<feature type="disulfide bond" evidence="11">
    <location>
        <begin position="86"/>
        <end position="95"/>
    </location>
</feature>
<evidence type="ECO:0000256" key="8">
    <source>
        <dbReference type="ARBA" id="ARBA00022837"/>
    </source>
</evidence>
<dbReference type="PROSITE" id="PS01187">
    <property type="entry name" value="EGF_CA"/>
    <property type="match status" value="2"/>
</dbReference>
<dbReference type="Proteomes" id="UP000030746">
    <property type="component" value="Unassembled WGS sequence"/>
</dbReference>
<dbReference type="OrthoDB" id="283575at2759"/>
<dbReference type="EMBL" id="KB201205">
    <property type="protein sequence ID" value="ESO98734.1"/>
    <property type="molecule type" value="Genomic_DNA"/>
</dbReference>
<feature type="disulfide bond" evidence="11">
    <location>
        <begin position="236"/>
        <end position="245"/>
    </location>
</feature>
<dbReference type="InterPro" id="IPR000152">
    <property type="entry name" value="EGF-type_Asp/Asn_hydroxyl_site"/>
</dbReference>
<keyword evidence="9 11" id="KW-1015">Disulfide bond</keyword>
<dbReference type="FunFam" id="2.10.25.10:FF:000117">
    <property type="entry name" value="Delta-like protein"/>
    <property type="match status" value="1"/>
</dbReference>
<keyword evidence="10" id="KW-0325">Glycoprotein</keyword>
<keyword evidence="12" id="KW-1133">Transmembrane helix</keyword>
<dbReference type="Gene3D" id="2.10.25.10">
    <property type="entry name" value="Laminin"/>
    <property type="match status" value="6"/>
</dbReference>
<feature type="disulfide bond" evidence="11">
    <location>
        <begin position="102"/>
        <end position="112"/>
    </location>
</feature>
<dbReference type="OMA" id="CNCSPAY"/>
<dbReference type="SMART" id="SM00181">
    <property type="entry name" value="EGF"/>
    <property type="match status" value="6"/>
</dbReference>
<evidence type="ECO:0000313" key="14">
    <source>
        <dbReference type="EMBL" id="ESO98734.1"/>
    </source>
</evidence>
<evidence type="ECO:0000256" key="3">
    <source>
        <dbReference type="ARBA" id="ARBA00022490"/>
    </source>
</evidence>
<dbReference type="PANTHER" id="PTHR12916">
    <property type="entry name" value="CYTOCHROME C OXIDASE POLYPEPTIDE VIC-2"/>
    <property type="match status" value="1"/>
</dbReference>
<dbReference type="FunFam" id="2.10.25.10:FF:000425">
    <property type="entry name" value="Eyes shut homolog"/>
    <property type="match status" value="1"/>
</dbReference>
<dbReference type="KEGG" id="lgi:LOTGIDRAFT_114238"/>
<keyword evidence="5 11" id="KW-0245">EGF-like domain</keyword>
<dbReference type="PROSITE" id="PS50026">
    <property type="entry name" value="EGF_3"/>
    <property type="match status" value="6"/>
</dbReference>
<evidence type="ECO:0000256" key="12">
    <source>
        <dbReference type="SAM" id="Phobius"/>
    </source>
</evidence>
<dbReference type="InterPro" id="IPR013032">
    <property type="entry name" value="EGF-like_CS"/>
</dbReference>
<keyword evidence="3" id="KW-0963">Cytoplasm</keyword>
<dbReference type="PROSITE" id="PS01186">
    <property type="entry name" value="EGF_2"/>
    <property type="match status" value="4"/>
</dbReference>
<dbReference type="PROSITE" id="PS00010">
    <property type="entry name" value="ASX_HYDROXYL"/>
    <property type="match status" value="2"/>
</dbReference>
<dbReference type="SMART" id="SM00179">
    <property type="entry name" value="EGF_CA"/>
    <property type="match status" value="6"/>
</dbReference>
<keyword evidence="8" id="KW-0106">Calcium</keyword>
<keyword evidence="12" id="KW-0472">Membrane</keyword>
<evidence type="ECO:0000256" key="2">
    <source>
        <dbReference type="ARBA" id="ARBA00004613"/>
    </source>
</evidence>
<evidence type="ECO:0000256" key="4">
    <source>
        <dbReference type="ARBA" id="ARBA00022525"/>
    </source>
</evidence>
<feature type="domain" description="EGF-like" evidence="13">
    <location>
        <begin position="60"/>
        <end position="96"/>
    </location>
</feature>
<evidence type="ECO:0000259" key="13">
    <source>
        <dbReference type="PROSITE" id="PS50026"/>
    </source>
</evidence>
<keyword evidence="4" id="KW-0964">Secreted</keyword>
<keyword evidence="15" id="KW-1185">Reference proteome</keyword>
<accession>V4CAA6</accession>
<feature type="domain" description="EGF-like" evidence="13">
    <location>
        <begin position="173"/>
        <end position="208"/>
    </location>
</feature>
<dbReference type="SUPFAM" id="SSF57196">
    <property type="entry name" value="EGF/Laminin"/>
    <property type="match status" value="6"/>
</dbReference>
<name>V4CAA6_LOTGI</name>
<organism evidence="14 15">
    <name type="scientific">Lottia gigantea</name>
    <name type="common">Giant owl limpet</name>
    <dbReference type="NCBI Taxonomy" id="225164"/>
    <lineage>
        <taxon>Eukaryota</taxon>
        <taxon>Metazoa</taxon>
        <taxon>Spiralia</taxon>
        <taxon>Lophotrochozoa</taxon>
        <taxon>Mollusca</taxon>
        <taxon>Gastropoda</taxon>
        <taxon>Patellogastropoda</taxon>
        <taxon>Lottioidea</taxon>
        <taxon>Lottiidae</taxon>
        <taxon>Lottia</taxon>
    </lineage>
</organism>
<evidence type="ECO:0000256" key="9">
    <source>
        <dbReference type="ARBA" id="ARBA00023157"/>
    </source>
</evidence>
<gene>
    <name evidence="14" type="ORF">LOTGIDRAFT_114238</name>
</gene>
<dbReference type="GO" id="GO:0005509">
    <property type="term" value="F:calcium ion binding"/>
    <property type="evidence" value="ECO:0007669"/>
    <property type="project" value="InterPro"/>
</dbReference>
<feature type="transmembrane region" description="Helical" evidence="12">
    <location>
        <begin position="270"/>
        <end position="293"/>
    </location>
</feature>
<evidence type="ECO:0000256" key="11">
    <source>
        <dbReference type="PROSITE-ProRule" id="PRU00076"/>
    </source>
</evidence>
<feature type="domain" description="EGF-like" evidence="13">
    <location>
        <begin position="18"/>
        <end position="57"/>
    </location>
</feature>
<dbReference type="PANTHER" id="PTHR12916:SF4">
    <property type="entry name" value="UNINFLATABLE, ISOFORM C"/>
    <property type="match status" value="1"/>
</dbReference>
<dbReference type="AlphaFoldDB" id="V4CAA6"/>
<dbReference type="FunFam" id="2.10.25.10:FF:000472">
    <property type="entry name" value="Uncharacterized protein, isoform A"/>
    <property type="match status" value="1"/>
</dbReference>
<dbReference type="InterPro" id="IPR001881">
    <property type="entry name" value="EGF-like_Ca-bd_dom"/>
</dbReference>
<proteinExistence type="predicted"/>
<feature type="disulfide bond" evidence="11">
    <location>
        <begin position="198"/>
        <end position="207"/>
    </location>
</feature>
<dbReference type="FunFam" id="2.10.25.10:FF:000279">
    <property type="entry name" value="Neurogenic locus notch 1"/>
    <property type="match status" value="1"/>
</dbReference>
<dbReference type="InterPro" id="IPR000742">
    <property type="entry name" value="EGF"/>
</dbReference>
<feature type="disulfide bond" evidence="11">
    <location>
        <begin position="47"/>
        <end position="56"/>
    </location>
</feature>
<evidence type="ECO:0000256" key="5">
    <source>
        <dbReference type="ARBA" id="ARBA00022536"/>
    </source>
</evidence>
<keyword evidence="6" id="KW-0732">Signal</keyword>
<dbReference type="HOGENOM" id="CLU_004826_3_1_1"/>
<dbReference type="GO" id="GO:0005576">
    <property type="term" value="C:extracellular region"/>
    <property type="evidence" value="ECO:0007669"/>
    <property type="project" value="UniProtKB-SubCell"/>
</dbReference>
<dbReference type="InterPro" id="IPR018097">
    <property type="entry name" value="EGF_Ca-bd_CS"/>
</dbReference>
<keyword evidence="12" id="KW-0812">Transmembrane</keyword>
<dbReference type="GO" id="GO:0005737">
    <property type="term" value="C:cytoplasm"/>
    <property type="evidence" value="ECO:0007669"/>
    <property type="project" value="UniProtKB-SubCell"/>
</dbReference>
<reference evidence="14 15" key="1">
    <citation type="journal article" date="2013" name="Nature">
        <title>Insights into bilaterian evolution from three spiralian genomes.</title>
        <authorList>
            <person name="Simakov O."/>
            <person name="Marletaz F."/>
            <person name="Cho S.J."/>
            <person name="Edsinger-Gonzales E."/>
            <person name="Havlak P."/>
            <person name="Hellsten U."/>
            <person name="Kuo D.H."/>
            <person name="Larsson T."/>
            <person name="Lv J."/>
            <person name="Arendt D."/>
            <person name="Savage R."/>
            <person name="Osoegawa K."/>
            <person name="de Jong P."/>
            <person name="Grimwood J."/>
            <person name="Chapman J.A."/>
            <person name="Shapiro H."/>
            <person name="Aerts A."/>
            <person name="Otillar R.P."/>
            <person name="Terry A.Y."/>
            <person name="Boore J.L."/>
            <person name="Grigoriev I.V."/>
            <person name="Lindberg D.R."/>
            <person name="Seaver E.C."/>
            <person name="Weisblat D.A."/>
            <person name="Putnam N.H."/>
            <person name="Rokhsar D.S."/>
        </authorList>
    </citation>
    <scope>NUCLEOTIDE SEQUENCE [LARGE SCALE GENOMIC DNA]</scope>
</reference>
<dbReference type="STRING" id="225164.V4CAA6"/>
<dbReference type="CTD" id="20231066"/>
<feature type="domain" description="EGF-like" evidence="13">
    <location>
        <begin position="135"/>
        <end position="171"/>
    </location>
</feature>
<dbReference type="Pfam" id="PF00008">
    <property type="entry name" value="EGF"/>
    <property type="match status" value="4"/>
</dbReference>
<feature type="disulfide bond" evidence="11">
    <location>
        <begin position="123"/>
        <end position="132"/>
    </location>
</feature>